<gene>
    <name evidence="1" type="ORF">Bdt_1196</name>
</gene>
<evidence type="ECO:0000313" key="1">
    <source>
        <dbReference type="EMBL" id="AFY00895.1"/>
    </source>
</evidence>
<name>K7YW30_BDEBC</name>
<accession>K7YW30</accession>
<organism evidence="1 2">
    <name type="scientific">Bdellovibrio bacteriovorus str. Tiberius</name>
    <dbReference type="NCBI Taxonomy" id="1069642"/>
    <lineage>
        <taxon>Bacteria</taxon>
        <taxon>Pseudomonadati</taxon>
        <taxon>Bdellovibrionota</taxon>
        <taxon>Bdellovibrionia</taxon>
        <taxon>Bdellovibrionales</taxon>
        <taxon>Pseudobdellovibrionaceae</taxon>
        <taxon>Bdellovibrio</taxon>
    </lineage>
</organism>
<reference evidence="1 2" key="1">
    <citation type="journal article" date="2012" name="BMC Genomics">
        <title>Genome analysis of a simultaneously predatory and prey-independent, novel Bdellovibrio bacteriovorus from the River Tiber, supports in silico predictions of both ancient and recent lateral gene transfer from diverse bacteria.</title>
        <authorList>
            <person name="Hobley L."/>
            <person name="Lerner T.R."/>
            <person name="Williams L.E."/>
            <person name="Lambert C."/>
            <person name="Till R."/>
            <person name="Milner D.S."/>
            <person name="Basford S.M."/>
            <person name="Capeness M.J."/>
            <person name="Fenton A.K."/>
            <person name="Atterbury R.J."/>
            <person name="Harris M.A."/>
            <person name="Sockett R.E."/>
        </authorList>
    </citation>
    <scope>NUCLEOTIDE SEQUENCE [LARGE SCALE GENOMIC DNA]</scope>
    <source>
        <strain evidence="1 2">Tiberius</strain>
    </source>
</reference>
<dbReference type="HOGENOM" id="CLU_045530_0_0_7"/>
<sequence length="501" mass="56333">MLLREVLNKKHHSDISEILKESMTPHDSNKPAIPATRNLSIDTFSENLSNYLTDLGLPATGILVPVNERMKVIKNLPDISADLTPEQRDRAMYISKFVAACAAGLFDAALNFLWNETVTNLRHKVEKFDLEYFFDSAISDPKKRPRFKIADDLKELDDWELVKGCLTTGIITDLGYKHLDYIRTMRNHASAAHPNHNQLTGLQVVSWLETCQKEVLSREPEGAVVEVRRLLSNIRSQSFVPADIPQIESAVVRLPNDLVSSLARTLFGMFSDPSIPSSVRNNIYLVTPCVWKRSTDESKKANGLYYATLAANGDIPKKQNVYALLSAVDGLSFLPEDSKAVDLQMLLQSLWQAHHGYNNFANEGAPAAHIQKYIPPNGDIPPSIEYQYIKTIAMCRMGNGYGVSWSAKNTYDDLIGRFSSRQVAILLMLFTKDVEFQTHLQFNLNAKNFMEIITLIKNSNSDPKITPLLNRILSLAPIDMRPLSGDSTFQTDVEDLYLKTK</sequence>
<evidence type="ECO:0000313" key="2">
    <source>
        <dbReference type="Proteomes" id="UP000010074"/>
    </source>
</evidence>
<protein>
    <submittedName>
        <fullName evidence="1">Uncharacterized protein</fullName>
    </submittedName>
</protein>
<proteinExistence type="predicted"/>
<dbReference type="KEGG" id="bbat:Bdt_1196"/>
<dbReference type="Proteomes" id="UP000010074">
    <property type="component" value="Chromosome"/>
</dbReference>
<dbReference type="AlphaFoldDB" id="K7YW30"/>
<dbReference type="EMBL" id="CP002930">
    <property type="protein sequence ID" value="AFY00895.1"/>
    <property type="molecule type" value="Genomic_DNA"/>
</dbReference>
<dbReference type="PATRIC" id="fig|1069642.3.peg.1180"/>